<keyword evidence="2" id="KW-1185">Reference proteome</keyword>
<proteinExistence type="predicted"/>
<protein>
    <submittedName>
        <fullName evidence="1">Uncharacterized protein</fullName>
    </submittedName>
</protein>
<evidence type="ECO:0000313" key="1">
    <source>
        <dbReference type="EMBL" id="KAF8760592.1"/>
    </source>
</evidence>
<name>A0A835FI78_9POAL</name>
<sequence length="111" mass="11439">MEKKDMLGVRKRPAAVAAAKRRRRIVAPSKAAGDGGAGALAKAITAYLASDSYMYAPLVSAPPSPPPLPAAAVVPSTAPPVSTPGTSSPQFSMCSISLKMYCSECRANYRG</sequence>
<comment type="caution">
    <text evidence="1">The sequence shown here is derived from an EMBL/GenBank/DDBJ whole genome shotgun (WGS) entry which is preliminary data.</text>
</comment>
<dbReference type="PANTHER" id="PTHR36811">
    <property type="entry name" value="OS08G0444440 PROTEIN"/>
    <property type="match status" value="1"/>
</dbReference>
<accession>A0A835FI78</accession>
<dbReference type="EMBL" id="JACEFO010000690">
    <property type="protein sequence ID" value="KAF8760592.1"/>
    <property type="molecule type" value="Genomic_DNA"/>
</dbReference>
<organism evidence="1 2">
    <name type="scientific">Digitaria exilis</name>
    <dbReference type="NCBI Taxonomy" id="1010633"/>
    <lineage>
        <taxon>Eukaryota</taxon>
        <taxon>Viridiplantae</taxon>
        <taxon>Streptophyta</taxon>
        <taxon>Embryophyta</taxon>
        <taxon>Tracheophyta</taxon>
        <taxon>Spermatophyta</taxon>
        <taxon>Magnoliopsida</taxon>
        <taxon>Liliopsida</taxon>
        <taxon>Poales</taxon>
        <taxon>Poaceae</taxon>
        <taxon>PACMAD clade</taxon>
        <taxon>Panicoideae</taxon>
        <taxon>Panicodae</taxon>
        <taxon>Paniceae</taxon>
        <taxon>Anthephorinae</taxon>
        <taxon>Digitaria</taxon>
    </lineage>
</organism>
<gene>
    <name evidence="1" type="ORF">HU200_010005</name>
</gene>
<dbReference type="PANTHER" id="PTHR36811:SF2">
    <property type="entry name" value="OS08G0444440 PROTEIN"/>
    <property type="match status" value="1"/>
</dbReference>
<dbReference type="Proteomes" id="UP000636709">
    <property type="component" value="Unassembled WGS sequence"/>
</dbReference>
<dbReference type="AlphaFoldDB" id="A0A835FI78"/>
<reference evidence="1" key="1">
    <citation type="submission" date="2020-07" db="EMBL/GenBank/DDBJ databases">
        <title>Genome sequence and genetic diversity analysis of an under-domesticated orphan crop, white fonio (Digitaria exilis).</title>
        <authorList>
            <person name="Bennetzen J.L."/>
            <person name="Chen S."/>
            <person name="Ma X."/>
            <person name="Wang X."/>
            <person name="Yssel A.E.J."/>
            <person name="Chaluvadi S.R."/>
            <person name="Johnson M."/>
            <person name="Gangashetty P."/>
            <person name="Hamidou F."/>
            <person name="Sanogo M.D."/>
            <person name="Zwaenepoel A."/>
            <person name="Wallace J."/>
            <person name="Van De Peer Y."/>
            <person name="Van Deynze A."/>
        </authorList>
    </citation>
    <scope>NUCLEOTIDE SEQUENCE</scope>
    <source>
        <tissue evidence="1">Leaves</tissue>
    </source>
</reference>
<evidence type="ECO:0000313" key="2">
    <source>
        <dbReference type="Proteomes" id="UP000636709"/>
    </source>
</evidence>